<evidence type="ECO:0000313" key="1">
    <source>
        <dbReference type="EMBL" id="KAJ7335621.1"/>
    </source>
</evidence>
<dbReference type="Gene3D" id="2.60.40.10">
    <property type="entry name" value="Immunoglobulins"/>
    <property type="match status" value="1"/>
</dbReference>
<keyword evidence="2" id="KW-1185">Reference proteome</keyword>
<proteinExistence type="predicted"/>
<dbReference type="InterPro" id="IPR013783">
    <property type="entry name" value="Ig-like_fold"/>
</dbReference>
<comment type="caution">
    <text evidence="1">The sequence shown here is derived from an EMBL/GenBank/DDBJ whole genome shotgun (WGS) entry which is preliminary data.</text>
</comment>
<dbReference type="OrthoDB" id="9036696at2759"/>
<dbReference type="AlphaFoldDB" id="A0A9Q0Y1D0"/>
<name>A0A9Q0Y1D0_9SAUR</name>
<sequence length="124" mass="14173">MPLCLDPNGNRCSYWPQDAHFVWEKNGQKIETCVSEQTHVLADGRVHVLTWIKDAVVQDSQYCCLVSSKAGNKMSTSYISVEGSNNQDSWSRGFASWKSIISEHDKLMTNWKKTWESCNKKDIV</sequence>
<dbReference type="InterPro" id="IPR036179">
    <property type="entry name" value="Ig-like_dom_sf"/>
</dbReference>
<accession>A0A9Q0Y1D0</accession>
<dbReference type="EMBL" id="JAPFRF010000004">
    <property type="protein sequence ID" value="KAJ7335621.1"/>
    <property type="molecule type" value="Genomic_DNA"/>
</dbReference>
<evidence type="ECO:0000313" key="2">
    <source>
        <dbReference type="Proteomes" id="UP001142489"/>
    </source>
</evidence>
<evidence type="ECO:0008006" key="3">
    <source>
        <dbReference type="Google" id="ProtNLM"/>
    </source>
</evidence>
<dbReference type="SUPFAM" id="SSF48726">
    <property type="entry name" value="Immunoglobulin"/>
    <property type="match status" value="1"/>
</dbReference>
<protein>
    <recommendedName>
        <fullName evidence="3">Ig-like domain-containing protein</fullName>
    </recommendedName>
</protein>
<organism evidence="1 2">
    <name type="scientific">Phrynocephalus forsythii</name>
    <dbReference type="NCBI Taxonomy" id="171643"/>
    <lineage>
        <taxon>Eukaryota</taxon>
        <taxon>Metazoa</taxon>
        <taxon>Chordata</taxon>
        <taxon>Craniata</taxon>
        <taxon>Vertebrata</taxon>
        <taxon>Euteleostomi</taxon>
        <taxon>Lepidosauria</taxon>
        <taxon>Squamata</taxon>
        <taxon>Bifurcata</taxon>
        <taxon>Unidentata</taxon>
        <taxon>Episquamata</taxon>
        <taxon>Toxicofera</taxon>
        <taxon>Iguania</taxon>
        <taxon>Acrodonta</taxon>
        <taxon>Agamidae</taxon>
        <taxon>Agaminae</taxon>
        <taxon>Phrynocephalus</taxon>
    </lineage>
</organism>
<gene>
    <name evidence="1" type="ORF">JRQ81_013562</name>
</gene>
<dbReference type="Proteomes" id="UP001142489">
    <property type="component" value="Unassembled WGS sequence"/>
</dbReference>
<reference evidence="1" key="1">
    <citation type="journal article" date="2023" name="DNA Res.">
        <title>Chromosome-level genome assembly of Phrynocephalus forsythii using third-generation DNA sequencing and Hi-C analysis.</title>
        <authorList>
            <person name="Qi Y."/>
            <person name="Zhao W."/>
            <person name="Zhao Y."/>
            <person name="Niu C."/>
            <person name="Cao S."/>
            <person name="Zhang Y."/>
        </authorList>
    </citation>
    <scope>NUCLEOTIDE SEQUENCE</scope>
    <source>
        <tissue evidence="1">Muscle</tissue>
    </source>
</reference>